<dbReference type="Pfam" id="PF00672">
    <property type="entry name" value="HAMP"/>
    <property type="match status" value="1"/>
</dbReference>
<dbReference type="eggNOG" id="COG0840">
    <property type="taxonomic scope" value="Bacteria"/>
</dbReference>
<name>I5AX11_EUBC6</name>
<protein>
    <submittedName>
        <fullName evidence="7">Methyl-accepting chemotaxis protein</fullName>
    </submittedName>
</protein>
<organism evidence="7 8">
    <name type="scientific">Eubacterium cellulosolvens (strain ATCC 43171 / JCM 9499 / 6)</name>
    <name type="common">Cillobacterium cellulosolvens</name>
    <dbReference type="NCBI Taxonomy" id="633697"/>
    <lineage>
        <taxon>Bacteria</taxon>
        <taxon>Bacillati</taxon>
        <taxon>Bacillota</taxon>
        <taxon>Clostridia</taxon>
        <taxon>Eubacteriales</taxon>
        <taxon>Eubacteriaceae</taxon>
        <taxon>Eubacterium</taxon>
    </lineage>
</organism>
<keyword evidence="4" id="KW-0472">Membrane</keyword>
<feature type="domain" description="Methyl-accepting transducer" evidence="5">
    <location>
        <begin position="444"/>
        <end position="673"/>
    </location>
</feature>
<dbReference type="HOGENOM" id="CLU_000445_107_12_9"/>
<dbReference type="PROSITE" id="PS50885">
    <property type="entry name" value="HAMP"/>
    <property type="match status" value="1"/>
</dbReference>
<dbReference type="GO" id="GO:0005886">
    <property type="term" value="C:plasma membrane"/>
    <property type="evidence" value="ECO:0007669"/>
    <property type="project" value="TreeGrafter"/>
</dbReference>
<dbReference type="Gene3D" id="3.30.450.20">
    <property type="entry name" value="PAS domain"/>
    <property type="match status" value="1"/>
</dbReference>
<dbReference type="STRING" id="633697.EubceDRAFT1_2621"/>
<evidence type="ECO:0000256" key="3">
    <source>
        <dbReference type="PROSITE-ProRule" id="PRU00284"/>
    </source>
</evidence>
<dbReference type="SUPFAM" id="SSF58104">
    <property type="entry name" value="Methyl-accepting chemotaxis protein (MCP) signaling domain"/>
    <property type="match status" value="1"/>
</dbReference>
<dbReference type="Gene3D" id="1.10.287.950">
    <property type="entry name" value="Methyl-accepting chemotaxis protein"/>
    <property type="match status" value="1"/>
</dbReference>
<dbReference type="PANTHER" id="PTHR43531:SF11">
    <property type="entry name" value="METHYL-ACCEPTING CHEMOTAXIS PROTEIN 3"/>
    <property type="match status" value="1"/>
</dbReference>
<evidence type="ECO:0000259" key="6">
    <source>
        <dbReference type="PROSITE" id="PS50885"/>
    </source>
</evidence>
<dbReference type="CDD" id="cd12913">
    <property type="entry name" value="PDC1_MCP_like"/>
    <property type="match status" value="1"/>
</dbReference>
<dbReference type="AlphaFoldDB" id="I5AX11"/>
<proteinExistence type="inferred from homology"/>
<comment type="similarity">
    <text evidence="2">Belongs to the methyl-accepting chemotaxis (MCP) protein family.</text>
</comment>
<feature type="transmembrane region" description="Helical" evidence="4">
    <location>
        <begin position="317"/>
        <end position="339"/>
    </location>
</feature>
<evidence type="ECO:0000256" key="2">
    <source>
        <dbReference type="ARBA" id="ARBA00029447"/>
    </source>
</evidence>
<evidence type="ECO:0000256" key="1">
    <source>
        <dbReference type="ARBA" id="ARBA00022500"/>
    </source>
</evidence>
<keyword evidence="4" id="KW-1133">Transmembrane helix</keyword>
<keyword evidence="4" id="KW-0812">Transmembrane</keyword>
<dbReference type="InterPro" id="IPR051310">
    <property type="entry name" value="MCP_chemotaxis"/>
</dbReference>
<dbReference type="GO" id="GO:0004888">
    <property type="term" value="F:transmembrane signaling receptor activity"/>
    <property type="evidence" value="ECO:0007669"/>
    <property type="project" value="TreeGrafter"/>
</dbReference>
<dbReference type="CDD" id="cd06225">
    <property type="entry name" value="HAMP"/>
    <property type="match status" value="1"/>
</dbReference>
<gene>
    <name evidence="7" type="ORF">EubceDRAFT1_2621</name>
</gene>
<sequence>MRLSKRLGLMIGIFTVISFVILNVIVGSLFTGVINKTSERSMNDIAAKNVAELEFIVERNEVLVRPLVNSLIEMHKEVDDNDDLYPSIVLDGVDFVESRCDREIMIMSTLKSIVNSNENVVGAGAIFVPNMYQKNVKEFAPYLTREDVENDTITKLTYDTIKDKDYYLHAVEEGREVYGIPVKSEITGEMVVPAIYPIISDGDLMGAIRIDLRTSVFDSTLVSDRDTYESLVVEIDTGNQYVVYSNNESSVGKSFSDLLPQASVKFYKEKMAEGKPFMRENTGVRRYYTPVQVGADTWWVHTAVTVKELMKDLNVSIMIMSVVQIVTLVLLLLVLSLALKRSLKPLDGMAKLAKGISHGNLSGSFEYPYKDEIGELVANLQYMAERFRRIIEDLDVQLEELSEGNLSHDAYDESLYEGDFASLHASVANIKAHLNDTLLNIRNVAESVNSGSEQVDAGAQILAQGATEQAASIEELNAEMARIHDGVRDTSKKTTDVSDLSHDGNAVIKESNEKMHELTAAMADITEKSNEISKIIKTIDDIAFQTNILALNAAVEAARAGDSGKGFAVVADEVRNLAGKSAKAAKSTAQLIQGALDAVKNGETITVQTAEALERAAKNTEQVTSLVEDIAMTMTEQATAVDTVTIGLDQISSVVQTNSATAEESAASSGELSKQATELNALIGRFQLKD</sequence>
<keyword evidence="3" id="KW-0807">Transducer</keyword>
<feature type="transmembrane region" description="Helical" evidence="4">
    <location>
        <begin position="7"/>
        <end position="30"/>
    </location>
</feature>
<keyword evidence="8" id="KW-1185">Reference proteome</keyword>
<dbReference type="GO" id="GO:0007165">
    <property type="term" value="P:signal transduction"/>
    <property type="evidence" value="ECO:0007669"/>
    <property type="project" value="UniProtKB-KW"/>
</dbReference>
<evidence type="ECO:0000259" key="5">
    <source>
        <dbReference type="PROSITE" id="PS50111"/>
    </source>
</evidence>
<feature type="domain" description="HAMP" evidence="6">
    <location>
        <begin position="340"/>
        <end position="392"/>
    </location>
</feature>
<dbReference type="CDD" id="cd11386">
    <property type="entry name" value="MCP_signal"/>
    <property type="match status" value="1"/>
</dbReference>
<dbReference type="PROSITE" id="PS50111">
    <property type="entry name" value="CHEMOTAXIS_TRANSDUC_2"/>
    <property type="match status" value="1"/>
</dbReference>
<dbReference type="InterPro" id="IPR003660">
    <property type="entry name" value="HAMP_dom"/>
</dbReference>
<dbReference type="Pfam" id="PF22673">
    <property type="entry name" value="MCP-like_PDC_1"/>
    <property type="match status" value="1"/>
</dbReference>
<reference evidence="7 8" key="2">
    <citation type="submission" date="2012-02" db="EMBL/GenBank/DDBJ databases">
        <title>Improved High-Quality Draft sequence of Eubacterium cellulosolvens 6.</title>
        <authorList>
            <consortium name="US DOE Joint Genome Institute"/>
            <person name="Lucas S."/>
            <person name="Han J."/>
            <person name="Lapidus A."/>
            <person name="Cheng J.-F."/>
            <person name="Goodwin L."/>
            <person name="Pitluck S."/>
            <person name="Peters L."/>
            <person name="Mikhailova N."/>
            <person name="Gu W."/>
            <person name="Detter J.C."/>
            <person name="Han C."/>
            <person name="Tapia R."/>
            <person name="Land M."/>
            <person name="Hauser L."/>
            <person name="Kyrpides N."/>
            <person name="Ivanova N."/>
            <person name="Pagani I."/>
            <person name="Johnson E."/>
            <person name="Mukhopadhyay B."/>
            <person name="Anderson I."/>
            <person name="Woyke T."/>
        </authorList>
    </citation>
    <scope>NUCLEOTIDE SEQUENCE [LARGE SCALE GENOMIC DNA]</scope>
    <source>
        <strain evidence="7 8">6</strain>
    </source>
</reference>
<dbReference type="InterPro" id="IPR004089">
    <property type="entry name" value="MCPsignal_dom"/>
</dbReference>
<keyword evidence="1" id="KW-0145">Chemotaxis</keyword>
<dbReference type="PANTHER" id="PTHR43531">
    <property type="entry name" value="PROTEIN ICFG"/>
    <property type="match status" value="1"/>
</dbReference>
<dbReference type="Proteomes" id="UP000005753">
    <property type="component" value="Chromosome"/>
</dbReference>
<dbReference type="EMBL" id="CM001487">
    <property type="protein sequence ID" value="EIM58334.1"/>
    <property type="molecule type" value="Genomic_DNA"/>
</dbReference>
<dbReference type="SMART" id="SM00304">
    <property type="entry name" value="HAMP"/>
    <property type="match status" value="1"/>
</dbReference>
<dbReference type="GO" id="GO:0006935">
    <property type="term" value="P:chemotaxis"/>
    <property type="evidence" value="ECO:0007669"/>
    <property type="project" value="UniProtKB-KW"/>
</dbReference>
<reference evidence="7 8" key="1">
    <citation type="submission" date="2010-08" db="EMBL/GenBank/DDBJ databases">
        <authorList>
            <consortium name="US DOE Joint Genome Institute (JGI-PGF)"/>
            <person name="Lucas S."/>
            <person name="Copeland A."/>
            <person name="Lapidus A."/>
            <person name="Cheng J.-F."/>
            <person name="Bruce D."/>
            <person name="Goodwin L."/>
            <person name="Pitluck S."/>
            <person name="Land M.L."/>
            <person name="Hauser L."/>
            <person name="Chang Y.-J."/>
            <person name="Anderson I.J."/>
            <person name="Johnson E."/>
            <person name="Mulhopadhyay B."/>
            <person name="Kyrpides N."/>
            <person name="Woyke T.J."/>
        </authorList>
    </citation>
    <scope>NUCLEOTIDE SEQUENCE [LARGE SCALE GENOMIC DNA]</scope>
    <source>
        <strain evidence="7 8">6</strain>
    </source>
</reference>
<evidence type="ECO:0000256" key="4">
    <source>
        <dbReference type="SAM" id="Phobius"/>
    </source>
</evidence>
<dbReference type="Pfam" id="PF00015">
    <property type="entry name" value="MCPsignal"/>
    <property type="match status" value="1"/>
</dbReference>
<dbReference type="Gene3D" id="6.10.340.10">
    <property type="match status" value="1"/>
</dbReference>
<dbReference type="SMART" id="SM00283">
    <property type="entry name" value="MA"/>
    <property type="match status" value="1"/>
</dbReference>
<accession>I5AX11</accession>
<evidence type="ECO:0000313" key="7">
    <source>
        <dbReference type="EMBL" id="EIM58334.1"/>
    </source>
</evidence>
<evidence type="ECO:0000313" key="8">
    <source>
        <dbReference type="Proteomes" id="UP000005753"/>
    </source>
</evidence>